<evidence type="ECO:0000256" key="3">
    <source>
        <dbReference type="ARBA" id="ARBA00022617"/>
    </source>
</evidence>
<keyword evidence="4 8" id="KW-0479">Metal-binding</keyword>
<dbReference type="AlphaFoldDB" id="A0A0G4MAD4"/>
<evidence type="ECO:0000256" key="5">
    <source>
        <dbReference type="ARBA" id="ARBA00023002"/>
    </source>
</evidence>
<evidence type="ECO:0000313" key="12">
    <source>
        <dbReference type="Proteomes" id="UP000044602"/>
    </source>
</evidence>
<keyword evidence="6 8" id="KW-0408">Iron</keyword>
<dbReference type="STRING" id="100787.A0A0G4MAD4"/>
<evidence type="ECO:0000313" key="11">
    <source>
        <dbReference type="EMBL" id="CRK42882.1"/>
    </source>
</evidence>
<name>A0A0G4MAD4_VERLO</name>
<dbReference type="InterPro" id="IPR036396">
    <property type="entry name" value="Cyt_P450_sf"/>
</dbReference>
<dbReference type="InterPro" id="IPR001128">
    <property type="entry name" value="Cyt_P450"/>
</dbReference>
<dbReference type="CDD" id="cd00302">
    <property type="entry name" value="cytochrome_P450"/>
    <property type="match status" value="1"/>
</dbReference>
<dbReference type="GO" id="GO:0016705">
    <property type="term" value="F:oxidoreductase activity, acting on paired donors, with incorporation or reduction of molecular oxygen"/>
    <property type="evidence" value="ECO:0007669"/>
    <property type="project" value="InterPro"/>
</dbReference>
<evidence type="ECO:0000256" key="2">
    <source>
        <dbReference type="ARBA" id="ARBA00010617"/>
    </source>
</evidence>
<keyword evidence="3 8" id="KW-0349">Heme</keyword>
<dbReference type="Pfam" id="PF00067">
    <property type="entry name" value="p450"/>
    <property type="match status" value="2"/>
</dbReference>
<evidence type="ECO:0000256" key="4">
    <source>
        <dbReference type="ARBA" id="ARBA00022723"/>
    </source>
</evidence>
<evidence type="ECO:0000313" key="10">
    <source>
        <dbReference type="EMBL" id="CRK31257.1"/>
    </source>
</evidence>
<evidence type="ECO:0000256" key="1">
    <source>
        <dbReference type="ARBA" id="ARBA00001971"/>
    </source>
</evidence>
<feature type="binding site" description="axial binding residue" evidence="8">
    <location>
        <position position="634"/>
    </location>
    <ligand>
        <name>heme</name>
        <dbReference type="ChEBI" id="CHEBI:30413"/>
    </ligand>
    <ligandPart>
        <name>Fe</name>
        <dbReference type="ChEBI" id="CHEBI:18248"/>
    </ligandPart>
</feature>
<comment type="cofactor">
    <cofactor evidence="1 8">
        <name>heme</name>
        <dbReference type="ChEBI" id="CHEBI:30413"/>
    </cofactor>
</comment>
<keyword evidence="9" id="KW-0472">Membrane</keyword>
<evidence type="ECO:0000256" key="9">
    <source>
        <dbReference type="SAM" id="Phobius"/>
    </source>
</evidence>
<dbReference type="EMBL" id="CVQH01021652">
    <property type="protein sequence ID" value="CRK31257.1"/>
    <property type="molecule type" value="Genomic_DNA"/>
</dbReference>
<dbReference type="GO" id="GO:0005506">
    <property type="term" value="F:iron ion binding"/>
    <property type="evidence" value="ECO:0007669"/>
    <property type="project" value="InterPro"/>
</dbReference>
<keyword evidence="12" id="KW-1185">Reference proteome</keyword>
<dbReference type="EMBL" id="CVQI01032985">
    <property type="protein sequence ID" value="CRK42882.1"/>
    <property type="molecule type" value="Genomic_DNA"/>
</dbReference>
<organism evidence="10 12">
    <name type="scientific">Verticillium longisporum</name>
    <name type="common">Verticillium dahliae var. longisporum</name>
    <dbReference type="NCBI Taxonomy" id="100787"/>
    <lineage>
        <taxon>Eukaryota</taxon>
        <taxon>Fungi</taxon>
        <taxon>Dikarya</taxon>
        <taxon>Ascomycota</taxon>
        <taxon>Pezizomycotina</taxon>
        <taxon>Sordariomycetes</taxon>
        <taxon>Hypocreomycetidae</taxon>
        <taxon>Glomerellales</taxon>
        <taxon>Plectosphaerellaceae</taxon>
        <taxon>Verticillium</taxon>
    </lineage>
</organism>
<dbReference type="GO" id="GO:0004497">
    <property type="term" value="F:monooxygenase activity"/>
    <property type="evidence" value="ECO:0007669"/>
    <property type="project" value="UniProtKB-KW"/>
</dbReference>
<evidence type="ECO:0000256" key="7">
    <source>
        <dbReference type="ARBA" id="ARBA00023033"/>
    </source>
</evidence>
<dbReference type="PRINTS" id="PR00465">
    <property type="entry name" value="EP450IV"/>
</dbReference>
<dbReference type="PANTHER" id="PTHR46206:SF2">
    <property type="entry name" value="CYTOCHROME P450 MONOOXYGENASE AUSG-RELATED"/>
    <property type="match status" value="1"/>
</dbReference>
<dbReference type="SUPFAM" id="SSF48264">
    <property type="entry name" value="Cytochrome P450"/>
    <property type="match status" value="2"/>
</dbReference>
<comment type="similarity">
    <text evidence="2">Belongs to the cytochrome P450 family.</text>
</comment>
<accession>A0A0G4MAD4</accession>
<gene>
    <name evidence="10" type="ORF">BN1708_015915</name>
    <name evidence="11" type="ORF">BN1723_016084</name>
</gene>
<dbReference type="InterPro" id="IPR002403">
    <property type="entry name" value="Cyt_P450_E_grp-IV"/>
</dbReference>
<keyword evidence="9" id="KW-1133">Transmembrane helix</keyword>
<evidence type="ECO:0008006" key="14">
    <source>
        <dbReference type="Google" id="ProtNLM"/>
    </source>
</evidence>
<keyword evidence="5" id="KW-0560">Oxidoreductase</keyword>
<dbReference type="Gene3D" id="1.10.630.10">
    <property type="entry name" value="Cytochrome P450"/>
    <property type="match status" value="2"/>
</dbReference>
<dbReference type="GO" id="GO:0020037">
    <property type="term" value="F:heme binding"/>
    <property type="evidence" value="ECO:0007669"/>
    <property type="project" value="InterPro"/>
</dbReference>
<keyword evidence="9" id="KW-0812">Transmembrane</keyword>
<proteinExistence type="inferred from homology"/>
<dbReference type="Proteomes" id="UP000045706">
    <property type="component" value="Unassembled WGS sequence"/>
</dbReference>
<evidence type="ECO:0000256" key="6">
    <source>
        <dbReference type="ARBA" id="ARBA00023004"/>
    </source>
</evidence>
<keyword evidence="7" id="KW-0503">Monooxygenase</keyword>
<protein>
    <recommendedName>
        <fullName evidence="14">Cytochrome P450</fullName>
    </recommendedName>
</protein>
<reference evidence="12 13" key="1">
    <citation type="submission" date="2015-05" db="EMBL/GenBank/DDBJ databases">
        <authorList>
            <person name="Fogelqvist Johan"/>
        </authorList>
    </citation>
    <scope>NUCLEOTIDE SEQUENCE [LARGE SCALE GENOMIC DNA]</scope>
    <source>
        <strain evidence="10">VL1</strain>
        <strain evidence="11">VL2</strain>
    </source>
</reference>
<dbReference type="PANTHER" id="PTHR46206">
    <property type="entry name" value="CYTOCHROME P450"/>
    <property type="match status" value="1"/>
</dbReference>
<feature type="transmembrane region" description="Helical" evidence="9">
    <location>
        <begin position="13"/>
        <end position="33"/>
    </location>
</feature>
<evidence type="ECO:0000256" key="8">
    <source>
        <dbReference type="PIRSR" id="PIRSR602403-1"/>
    </source>
</evidence>
<sequence>MTVIESYLSSLEFISHIGGVLLAIVSLYAWNFWTREAFYSGFPVYGFSKKNISLSSAKEKYLTDGRRILLEGAKKLNTCFQVVTANGPRIIFPNRYVNELRSIKSLSLSEIFRKSLCLEHYETSLPDWTMVLMDAARALRMWPGIFKPIVHWFLPECRLLRKTRNKATIVVERELTRRREQERASNSKPSTVKVGDTLGWMQEVAGSKNIDLAAGQLVLTFASIHTTSDLLTKCLYNLSAHPEYQNLLRKEIVTVLSEKGWDKTSLYQLKLLDSFMKETQRLMPTSVRLMNRVAQQKVTLNDGTIIPKGAILSIIQDRHFDPDVYPEPQKFDGYRFLKLRSQPGQEAHWQLVTTSTDHTGFGHGIHACPDLITGHPSSSEDMDNFVKWFKKTFLVVMPKERTRKNVHLLTNDAQSLLQELLPEQSSWGVFDPFDTIYEIIYQLTIRMKSGIREDDTMQILLDMGTSMRNTIGFVIGALFAGQLNTGINAAWVLVKLAENEQWTARVRKEVDAVAARNRKYHGQPTTEALGSLTLDDWESEFPNICLCFHESIRLALTGSSFRKNISGQDIPIGNSGEVIPRDAYVAYLHDELHMNPDVYPNPTEFDPGRHLDERGEGQNVPHGYIGWGSGLHPCIGVKIAKTEMTIVLAYFIAIFDFELSDKHGNKINREPCQINRNAELAEKPRSHIHLRYRRRSE</sequence>
<dbReference type="CDD" id="cd11041">
    <property type="entry name" value="CYP503A1-like"/>
    <property type="match status" value="1"/>
</dbReference>
<dbReference type="Proteomes" id="UP000044602">
    <property type="component" value="Unassembled WGS sequence"/>
</dbReference>
<evidence type="ECO:0000313" key="13">
    <source>
        <dbReference type="Proteomes" id="UP000045706"/>
    </source>
</evidence>